<reference evidence="1" key="1">
    <citation type="submission" date="2022-11" db="EMBL/GenBank/DDBJ databases">
        <authorList>
            <person name="Graham C."/>
            <person name="Newman J.D."/>
        </authorList>
    </citation>
    <scope>NUCLEOTIDE SEQUENCE</scope>
    <source>
        <strain evidence="1">DSM 19486</strain>
    </source>
</reference>
<protein>
    <submittedName>
        <fullName evidence="1">DUF3891 family protein</fullName>
    </submittedName>
</protein>
<comment type="caution">
    <text evidence="1">The sequence shown here is derived from an EMBL/GenBank/DDBJ whole genome shotgun (WGS) entry which is preliminary data.</text>
</comment>
<dbReference type="EMBL" id="JAPJUH010000008">
    <property type="protein sequence ID" value="MCX3267513.1"/>
    <property type="molecule type" value="Genomic_DNA"/>
</dbReference>
<dbReference type="RefSeq" id="WP_010602708.1">
    <property type="nucleotide sequence ID" value="NZ_JAPJUH010000008.1"/>
</dbReference>
<sequence length="237" mass="27224">MIVNYVESGWQITTQRAHGLLAGQICARWKLSNQPDNWLETLIATTEHDDVYNEFDKKPLLDDNGAPINFKDTSFELEACQKQIDMALTKSRFIALLISRHIAFTHGEDPLAKDFITELKLKEKTWTNEASVSKNDIDQAYELLEFCDAFSLLICQNLVPPENRLLEISKGPDGKAYKMHEQNGSIIVDPWPFLPDKFEINYETRNLKQLKFDSDDEFREALKTASVLINKVKISNK</sequence>
<dbReference type="Pfam" id="PF13030">
    <property type="entry name" value="DUF3891"/>
    <property type="match status" value="1"/>
</dbReference>
<proteinExistence type="predicted"/>
<accession>A0A9X3DNG6</accession>
<name>A0A9X3DNG6_9SPHI</name>
<evidence type="ECO:0000313" key="2">
    <source>
        <dbReference type="Proteomes" id="UP001142592"/>
    </source>
</evidence>
<dbReference type="InterPro" id="IPR024992">
    <property type="entry name" value="DUF3891"/>
</dbReference>
<organism evidence="1 2">
    <name type="scientific">Pedobacter agri</name>
    <dbReference type="NCBI Taxonomy" id="454586"/>
    <lineage>
        <taxon>Bacteria</taxon>
        <taxon>Pseudomonadati</taxon>
        <taxon>Bacteroidota</taxon>
        <taxon>Sphingobacteriia</taxon>
        <taxon>Sphingobacteriales</taxon>
        <taxon>Sphingobacteriaceae</taxon>
        <taxon>Pedobacter</taxon>
    </lineage>
</organism>
<dbReference type="Proteomes" id="UP001142592">
    <property type="component" value="Unassembled WGS sequence"/>
</dbReference>
<dbReference type="AlphaFoldDB" id="A0A9X3DNG6"/>
<keyword evidence="2" id="KW-1185">Reference proteome</keyword>
<gene>
    <name evidence="1" type="ORF">OQZ29_22320</name>
</gene>
<evidence type="ECO:0000313" key="1">
    <source>
        <dbReference type="EMBL" id="MCX3267513.1"/>
    </source>
</evidence>